<proteinExistence type="inferred from homology"/>
<dbReference type="GO" id="GO:0006508">
    <property type="term" value="P:proteolysis"/>
    <property type="evidence" value="ECO:0007669"/>
    <property type="project" value="UniProtKB-KW"/>
</dbReference>
<dbReference type="SUPFAM" id="SSF53187">
    <property type="entry name" value="Zn-dependent exopeptidases"/>
    <property type="match status" value="1"/>
</dbReference>
<dbReference type="AlphaFoldDB" id="A0A2T2YE11"/>
<dbReference type="InterPro" id="IPR011356">
    <property type="entry name" value="Leucine_aapep/pepB"/>
</dbReference>
<dbReference type="GO" id="GO:0030145">
    <property type="term" value="F:manganese ion binding"/>
    <property type="evidence" value="ECO:0007669"/>
    <property type="project" value="InterPro"/>
</dbReference>
<dbReference type="InterPro" id="IPR000819">
    <property type="entry name" value="Peptidase_M17_C"/>
</dbReference>
<dbReference type="PANTHER" id="PTHR11963">
    <property type="entry name" value="LEUCINE AMINOPEPTIDASE-RELATED"/>
    <property type="match status" value="1"/>
</dbReference>
<protein>
    <submittedName>
        <fullName evidence="7">Peptidase M17</fullName>
    </submittedName>
</protein>
<evidence type="ECO:0000256" key="2">
    <source>
        <dbReference type="ARBA" id="ARBA00022438"/>
    </source>
</evidence>
<dbReference type="OrthoDB" id="9809354at2"/>
<gene>
    <name evidence="7" type="ORF">AHMF7605_09500</name>
</gene>
<dbReference type="Gene3D" id="3.40.630.10">
    <property type="entry name" value="Zn peptidases"/>
    <property type="match status" value="1"/>
</dbReference>
<dbReference type="PANTHER" id="PTHR11963:SF23">
    <property type="entry name" value="CYTOSOL AMINOPEPTIDASE"/>
    <property type="match status" value="1"/>
</dbReference>
<sequence>MPTQLKHDTKIDKNKSLVVIIHSAEDLTGTDFTSEEQAYVKKQIDYKNKLITLNRFTHCIYVLVTTRKPAFYSYHEELRKAGFNLQKLLQADKTEAIYLADLTGSKASFYLAEGLFLSNYQYDKYKTDKSSASTLQNIIITDSSIAEAEVNELNNLLHGVYLARDLVNEPHNYQSAEQLADTITAVGDHAGFTTEILDILKIQALKMGGLLAVNQGSLDPPTFSILEYKPENARNEKPYVLVGKGVVYDTGGLSLKPTPNSMDLMKSDMAGAAGVIGILYALAKNQIPLHVIGLIPATDNRPGGRAFAPGDVITMHSGTTVEVMNTDAEGRLLLADALHFAKKYDPELVIDMATLTGAAARAVGREGIVMMSSAPEETRQKFKKAGETTYERLVELPLWEEYAEHLKSDIADLKNMGGPEAGAISAGKFLEHFTSYPWIHLDIAGTAFLTSPDNYRGKNGTGSSVRLIYQFLTESVKENNN</sequence>
<keyword evidence="3" id="KW-0645">Protease</keyword>
<keyword evidence="4" id="KW-0378">Hydrolase</keyword>
<accession>A0A2T2YE11</accession>
<comment type="similarity">
    <text evidence="1">Belongs to the peptidase M17 family.</text>
</comment>
<feature type="domain" description="Cytosol aminopeptidase" evidence="6">
    <location>
        <begin position="325"/>
        <end position="332"/>
    </location>
</feature>
<dbReference type="SUPFAM" id="SSF52949">
    <property type="entry name" value="Macro domain-like"/>
    <property type="match status" value="1"/>
</dbReference>
<comment type="caution">
    <text evidence="7">The sequence shown here is derived from an EMBL/GenBank/DDBJ whole genome shotgun (WGS) entry which is preliminary data.</text>
</comment>
<keyword evidence="2" id="KW-0031">Aminopeptidase</keyword>
<dbReference type="Gene3D" id="3.40.220.10">
    <property type="entry name" value="Leucine Aminopeptidase, subunit E, domain 1"/>
    <property type="match status" value="1"/>
</dbReference>
<dbReference type="GO" id="GO:0070006">
    <property type="term" value="F:metalloaminopeptidase activity"/>
    <property type="evidence" value="ECO:0007669"/>
    <property type="project" value="InterPro"/>
</dbReference>
<dbReference type="InterPro" id="IPR043472">
    <property type="entry name" value="Macro_dom-like"/>
</dbReference>
<name>A0A2T2YE11_9BACT</name>
<evidence type="ECO:0000313" key="8">
    <source>
        <dbReference type="Proteomes" id="UP000240357"/>
    </source>
</evidence>
<organism evidence="7 8">
    <name type="scientific">Adhaeribacter arboris</name>
    <dbReference type="NCBI Taxonomy" id="2072846"/>
    <lineage>
        <taxon>Bacteria</taxon>
        <taxon>Pseudomonadati</taxon>
        <taxon>Bacteroidota</taxon>
        <taxon>Cytophagia</taxon>
        <taxon>Cytophagales</taxon>
        <taxon>Hymenobacteraceae</taxon>
        <taxon>Adhaeribacter</taxon>
    </lineage>
</organism>
<evidence type="ECO:0000313" key="7">
    <source>
        <dbReference type="EMBL" id="PSR53742.1"/>
    </source>
</evidence>
<evidence type="ECO:0000256" key="5">
    <source>
        <dbReference type="ARBA" id="ARBA00023211"/>
    </source>
</evidence>
<dbReference type="CDD" id="cd00433">
    <property type="entry name" value="Peptidase_M17"/>
    <property type="match status" value="1"/>
</dbReference>
<keyword evidence="5" id="KW-0464">Manganese</keyword>
<dbReference type="PRINTS" id="PR00481">
    <property type="entry name" value="LAMNOPPTDASE"/>
</dbReference>
<keyword evidence="8" id="KW-1185">Reference proteome</keyword>
<reference evidence="7 8" key="1">
    <citation type="submission" date="2018-03" db="EMBL/GenBank/DDBJ databases">
        <title>Adhaeribacter sp. HMF7605 Genome sequencing and assembly.</title>
        <authorList>
            <person name="Kang H."/>
            <person name="Kang J."/>
            <person name="Cha I."/>
            <person name="Kim H."/>
            <person name="Joh K."/>
        </authorList>
    </citation>
    <scope>NUCLEOTIDE SEQUENCE [LARGE SCALE GENOMIC DNA]</scope>
    <source>
        <strain evidence="7 8">HMF7605</strain>
    </source>
</reference>
<dbReference type="Proteomes" id="UP000240357">
    <property type="component" value="Unassembled WGS sequence"/>
</dbReference>
<dbReference type="RefSeq" id="WP_106928674.1">
    <property type="nucleotide sequence ID" value="NZ_PYFT01000001.1"/>
</dbReference>
<evidence type="ECO:0000256" key="4">
    <source>
        <dbReference type="ARBA" id="ARBA00022801"/>
    </source>
</evidence>
<dbReference type="EMBL" id="PYFT01000001">
    <property type="protein sequence ID" value="PSR53742.1"/>
    <property type="molecule type" value="Genomic_DNA"/>
</dbReference>
<evidence type="ECO:0000259" key="6">
    <source>
        <dbReference type="PROSITE" id="PS00631"/>
    </source>
</evidence>
<evidence type="ECO:0000256" key="1">
    <source>
        <dbReference type="ARBA" id="ARBA00009528"/>
    </source>
</evidence>
<dbReference type="PROSITE" id="PS00631">
    <property type="entry name" value="CYTOSOL_AP"/>
    <property type="match status" value="1"/>
</dbReference>
<dbReference type="GO" id="GO:0005737">
    <property type="term" value="C:cytoplasm"/>
    <property type="evidence" value="ECO:0007669"/>
    <property type="project" value="InterPro"/>
</dbReference>
<evidence type="ECO:0000256" key="3">
    <source>
        <dbReference type="ARBA" id="ARBA00022670"/>
    </source>
</evidence>
<dbReference type="Pfam" id="PF00883">
    <property type="entry name" value="Peptidase_M17"/>
    <property type="match status" value="1"/>
</dbReference>